<protein>
    <recommendedName>
        <fullName evidence="4">Scaffolding protein</fullName>
    </recommendedName>
</protein>
<feature type="compositionally biased region" description="Basic and acidic residues" evidence="1">
    <location>
        <begin position="25"/>
        <end position="55"/>
    </location>
</feature>
<gene>
    <name evidence="2" type="ORF">HXO65_00320</name>
</gene>
<dbReference type="EMBL" id="JABZXS010000001">
    <property type="protein sequence ID" value="MBF1672650.1"/>
    <property type="molecule type" value="Genomic_DNA"/>
</dbReference>
<accession>A0A930Q372</accession>
<dbReference type="AlphaFoldDB" id="A0A930Q372"/>
<feature type="region of interest" description="Disordered" evidence="1">
    <location>
        <begin position="1"/>
        <end position="55"/>
    </location>
</feature>
<evidence type="ECO:0008006" key="4">
    <source>
        <dbReference type="Google" id="ProtNLM"/>
    </source>
</evidence>
<evidence type="ECO:0000256" key="1">
    <source>
        <dbReference type="SAM" id="MobiDB-lite"/>
    </source>
</evidence>
<sequence>MENEANVTIEPEPKAVDISQVGEQLGKEEDAPKGDTDWKHHSRTWEQRAKDSARKVKELEDALAAQSASTDTTDQLAALQAKVASLEADVAEKEFDNLFNQAIQASGALHLAALKEGLNREAFRAEDGSWDSGKLNAYISGLVPADAAPASVSPGLPQNFSQVASASVKDEEATARRLADQMIKKL</sequence>
<evidence type="ECO:0000313" key="2">
    <source>
        <dbReference type="EMBL" id="MBF1672650.1"/>
    </source>
</evidence>
<comment type="caution">
    <text evidence="2">The sequence shown here is derived from an EMBL/GenBank/DDBJ whole genome shotgun (WGS) entry which is preliminary data.</text>
</comment>
<reference evidence="2" key="1">
    <citation type="submission" date="2020-04" db="EMBL/GenBank/DDBJ databases">
        <title>Deep metagenomics examines the oral microbiome during advanced dental caries in children, revealing novel taxa and co-occurrences with host molecules.</title>
        <authorList>
            <person name="Baker J.L."/>
            <person name="Morton J.T."/>
            <person name="Dinis M."/>
            <person name="Alvarez R."/>
            <person name="Tran N.C."/>
            <person name="Knight R."/>
            <person name="Edlund A."/>
        </authorList>
    </citation>
    <scope>NUCLEOTIDE SEQUENCE</scope>
    <source>
        <strain evidence="2">JCVI_47_bin.3</strain>
    </source>
</reference>
<dbReference type="Proteomes" id="UP000785653">
    <property type="component" value="Unassembled WGS sequence"/>
</dbReference>
<organism evidence="2 3">
    <name type="scientific">Rothia mucilaginosa</name>
    <dbReference type="NCBI Taxonomy" id="43675"/>
    <lineage>
        <taxon>Bacteria</taxon>
        <taxon>Bacillati</taxon>
        <taxon>Actinomycetota</taxon>
        <taxon>Actinomycetes</taxon>
        <taxon>Micrococcales</taxon>
        <taxon>Micrococcaceae</taxon>
        <taxon>Rothia</taxon>
    </lineage>
</organism>
<proteinExistence type="predicted"/>
<evidence type="ECO:0000313" key="3">
    <source>
        <dbReference type="Proteomes" id="UP000785653"/>
    </source>
</evidence>
<name>A0A930Q372_9MICC</name>